<dbReference type="InterPro" id="IPR029787">
    <property type="entry name" value="Nucleotide_cyclase"/>
</dbReference>
<dbReference type="Proteomes" id="UP000185766">
    <property type="component" value="Unassembled WGS sequence"/>
</dbReference>
<dbReference type="PROSITE" id="PS50887">
    <property type="entry name" value="GGDEF"/>
    <property type="match status" value="1"/>
</dbReference>
<dbReference type="InterPro" id="IPR000160">
    <property type="entry name" value="GGDEF_dom"/>
</dbReference>
<evidence type="ECO:0000313" key="8">
    <source>
        <dbReference type="Proteomes" id="UP000185766"/>
    </source>
</evidence>
<sequence>MNVPSLERVKLLNLLENANIGVVIHAHDTSIVYANPVALRLLRLTYNQIIGKDALDPQWRFIDEHNNTLPVDDYPVSRVQRNQQPLYNEVLGVVDSQHQDISWFSVNAYCEGDLRDGHGFIVVSFVDITDKKNLFSFEDILHNTQDIVVVTEADNIDAPFGPKIVYVNKAFEQLTGYSAKEVLGETPRILQGKDTDRDTTARIHAALKRREPCQEKILNYSKTGQPYWLELHIIPLKNRFGEVTHFAAIERDVTLSTHYEAALEQRNSDLRTLKQELQNVLNERTEALRQSNTQLLRMAHEDPLTGLANRKAFFEQSQQQLARMRRGASCLAVAIVDVDHFKRINDQFGHDVGDQALLHVAQALRQGLRQEDVLGRLGGEEFAISMLCPSRLIGEESLDRLRESIAQSCAEQAYAPLTVSIGLSFAENQTPLALEALLKQADQALYQAKDAGRNRLCCFSPHDGEP</sequence>
<dbReference type="Pfam" id="PF13426">
    <property type="entry name" value="PAS_9"/>
    <property type="match status" value="1"/>
</dbReference>
<gene>
    <name evidence="7" type="ORF">SAMN05216214_11912</name>
</gene>
<dbReference type="PANTHER" id="PTHR46663:SF4">
    <property type="entry name" value="DIGUANYLATE CYCLASE DGCT-RELATED"/>
    <property type="match status" value="1"/>
</dbReference>
<proteinExistence type="predicted"/>
<accession>A0A1H7SGX0</accession>
<feature type="domain" description="PAC" evidence="5">
    <location>
        <begin position="211"/>
        <end position="265"/>
    </location>
</feature>
<reference evidence="7 8" key="1">
    <citation type="submission" date="2016-10" db="EMBL/GenBank/DDBJ databases">
        <authorList>
            <person name="de Groot N.N."/>
        </authorList>
    </citation>
    <scope>NUCLEOTIDE SEQUENCE [LARGE SCALE GENOMIC DNA]</scope>
    <source>
        <strain evidence="7 8">JCM 19513</strain>
    </source>
</reference>
<dbReference type="Pfam" id="PF00990">
    <property type="entry name" value="GGDEF"/>
    <property type="match status" value="1"/>
</dbReference>
<dbReference type="Pfam" id="PF13188">
    <property type="entry name" value="PAS_8"/>
    <property type="match status" value="1"/>
</dbReference>
<evidence type="ECO:0000259" key="4">
    <source>
        <dbReference type="PROSITE" id="PS50112"/>
    </source>
</evidence>
<dbReference type="NCBIfam" id="TIGR00229">
    <property type="entry name" value="sensory_box"/>
    <property type="match status" value="1"/>
</dbReference>
<keyword evidence="8" id="KW-1185">Reference proteome</keyword>
<comment type="subcellular location">
    <subcellularLocation>
        <location evidence="2">Cell inner membrane</location>
    </subcellularLocation>
</comment>
<evidence type="ECO:0000259" key="5">
    <source>
        <dbReference type="PROSITE" id="PS50113"/>
    </source>
</evidence>
<dbReference type="InterPro" id="IPR000700">
    <property type="entry name" value="PAS-assoc_C"/>
</dbReference>
<comment type="cofactor">
    <cofactor evidence="1">
        <name>Mg(2+)</name>
        <dbReference type="ChEBI" id="CHEBI:18420"/>
    </cofactor>
</comment>
<dbReference type="STRING" id="1429083.GCA_001885685_02822"/>
<feature type="coiled-coil region" evidence="3">
    <location>
        <begin position="260"/>
        <end position="294"/>
    </location>
</feature>
<dbReference type="AlphaFoldDB" id="A0A1H7SGX0"/>
<evidence type="ECO:0000259" key="6">
    <source>
        <dbReference type="PROSITE" id="PS50887"/>
    </source>
</evidence>
<dbReference type="InterPro" id="IPR035965">
    <property type="entry name" value="PAS-like_dom_sf"/>
</dbReference>
<dbReference type="SUPFAM" id="SSF55785">
    <property type="entry name" value="PYP-like sensor domain (PAS domain)"/>
    <property type="match status" value="2"/>
</dbReference>
<dbReference type="InterPro" id="IPR052163">
    <property type="entry name" value="DGC-Regulatory_Protein"/>
</dbReference>
<dbReference type="SUPFAM" id="SSF55073">
    <property type="entry name" value="Nucleotide cyclase"/>
    <property type="match status" value="1"/>
</dbReference>
<evidence type="ECO:0000313" key="7">
    <source>
        <dbReference type="EMBL" id="SEL71941.1"/>
    </source>
</evidence>
<protein>
    <submittedName>
        <fullName evidence="7">PAS domain S-box-containing protein/diguanylate cyclase (GGDEF) domain-containing protein</fullName>
    </submittedName>
</protein>
<feature type="domain" description="GGDEF" evidence="6">
    <location>
        <begin position="329"/>
        <end position="461"/>
    </location>
</feature>
<dbReference type="SMART" id="SM00267">
    <property type="entry name" value="GGDEF"/>
    <property type="match status" value="1"/>
</dbReference>
<dbReference type="SMART" id="SM00091">
    <property type="entry name" value="PAS"/>
    <property type="match status" value="2"/>
</dbReference>
<feature type="domain" description="PAS" evidence="4">
    <location>
        <begin position="7"/>
        <end position="55"/>
    </location>
</feature>
<dbReference type="PANTHER" id="PTHR46663">
    <property type="entry name" value="DIGUANYLATE CYCLASE DGCT-RELATED"/>
    <property type="match status" value="1"/>
</dbReference>
<evidence type="ECO:0000256" key="3">
    <source>
        <dbReference type="SAM" id="Coils"/>
    </source>
</evidence>
<dbReference type="InterPro" id="IPR043128">
    <property type="entry name" value="Rev_trsase/Diguanyl_cyclase"/>
</dbReference>
<dbReference type="PROSITE" id="PS50112">
    <property type="entry name" value="PAS"/>
    <property type="match status" value="2"/>
</dbReference>
<dbReference type="EMBL" id="FOAS01000019">
    <property type="protein sequence ID" value="SEL71941.1"/>
    <property type="molecule type" value="Genomic_DNA"/>
</dbReference>
<dbReference type="Gene3D" id="3.30.450.20">
    <property type="entry name" value="PAS domain"/>
    <property type="match status" value="2"/>
</dbReference>
<dbReference type="Gene3D" id="3.30.70.270">
    <property type="match status" value="1"/>
</dbReference>
<dbReference type="CDD" id="cd00130">
    <property type="entry name" value="PAS"/>
    <property type="match status" value="2"/>
</dbReference>
<dbReference type="FunFam" id="3.30.70.270:FF:000001">
    <property type="entry name" value="Diguanylate cyclase domain protein"/>
    <property type="match status" value="1"/>
</dbReference>
<feature type="domain" description="PAS" evidence="4">
    <location>
        <begin position="133"/>
        <end position="210"/>
    </location>
</feature>
<dbReference type="GO" id="GO:0003824">
    <property type="term" value="F:catalytic activity"/>
    <property type="evidence" value="ECO:0007669"/>
    <property type="project" value="UniProtKB-ARBA"/>
</dbReference>
<dbReference type="GO" id="GO:0005886">
    <property type="term" value="C:plasma membrane"/>
    <property type="evidence" value="ECO:0007669"/>
    <property type="project" value="UniProtKB-SubCell"/>
</dbReference>
<keyword evidence="3" id="KW-0175">Coiled coil</keyword>
<dbReference type="NCBIfam" id="TIGR00254">
    <property type="entry name" value="GGDEF"/>
    <property type="match status" value="1"/>
</dbReference>
<dbReference type="CDD" id="cd01949">
    <property type="entry name" value="GGDEF"/>
    <property type="match status" value="1"/>
</dbReference>
<dbReference type="PROSITE" id="PS50113">
    <property type="entry name" value="PAC"/>
    <property type="match status" value="1"/>
</dbReference>
<name>A0A1H7SGX0_9GAMM</name>
<evidence type="ECO:0000256" key="1">
    <source>
        <dbReference type="ARBA" id="ARBA00001946"/>
    </source>
</evidence>
<dbReference type="InterPro" id="IPR000014">
    <property type="entry name" value="PAS"/>
</dbReference>
<dbReference type="RefSeq" id="WP_074870403.1">
    <property type="nucleotide sequence ID" value="NZ_FOAS01000019.1"/>
</dbReference>
<organism evidence="7 8">
    <name type="scientific">Atopomonas hussainii</name>
    <dbReference type="NCBI Taxonomy" id="1429083"/>
    <lineage>
        <taxon>Bacteria</taxon>
        <taxon>Pseudomonadati</taxon>
        <taxon>Pseudomonadota</taxon>
        <taxon>Gammaproteobacteria</taxon>
        <taxon>Pseudomonadales</taxon>
        <taxon>Pseudomonadaceae</taxon>
        <taxon>Atopomonas</taxon>
    </lineage>
</organism>
<evidence type="ECO:0000256" key="2">
    <source>
        <dbReference type="ARBA" id="ARBA00004533"/>
    </source>
</evidence>